<reference evidence="1" key="1">
    <citation type="submission" date="2006-05" db="EMBL/GenBank/DDBJ databases">
        <title>Annotation of the draft genome assembly of Desulfuromonas acetoxidans DSM 684.</title>
        <authorList>
            <consortium name="US DOE Joint Genome Institute (JGI-ORNL)"/>
            <person name="Larimer F."/>
            <person name="Land M."/>
            <person name="Hauser L."/>
        </authorList>
    </citation>
    <scope>NUCLEOTIDE SEQUENCE [LARGE SCALE GENOMIC DNA]</scope>
    <source>
        <strain evidence="1">DSM 684</strain>
    </source>
</reference>
<gene>
    <name evidence="1" type="ORF">Dace_0111</name>
</gene>
<organism evidence="1 2">
    <name type="scientific">Desulfuromonas acetoxidans (strain DSM 684 / 11070)</name>
    <dbReference type="NCBI Taxonomy" id="281689"/>
    <lineage>
        <taxon>Bacteria</taxon>
        <taxon>Pseudomonadati</taxon>
        <taxon>Thermodesulfobacteriota</taxon>
        <taxon>Desulfuromonadia</taxon>
        <taxon>Desulfuromonadales</taxon>
        <taxon>Desulfuromonadaceae</taxon>
        <taxon>Desulfuromonas</taxon>
    </lineage>
</organism>
<reference evidence="1" key="2">
    <citation type="submission" date="2006-05" db="EMBL/GenBank/DDBJ databases">
        <title>Sequencing of the draft genome and assembly of Desulfuromonas acetoxidans DSM 684.</title>
        <authorList>
            <consortium name="US DOE Joint Genome Institute (JGI-PGF)"/>
            <person name="Copeland A."/>
            <person name="Lucas S."/>
            <person name="Lapidus A."/>
            <person name="Barry K."/>
            <person name="Detter J.C."/>
            <person name="Glavina del Rio T."/>
            <person name="Hammon N."/>
            <person name="Israni S."/>
            <person name="Dalin E."/>
            <person name="Tice H."/>
            <person name="Bruce D."/>
            <person name="Pitluck S."/>
            <person name="Richardson P."/>
        </authorList>
    </citation>
    <scope>NUCLEOTIDE SEQUENCE [LARGE SCALE GENOMIC DNA]</scope>
    <source>
        <strain evidence="1">DSM 684</strain>
    </source>
</reference>
<dbReference type="EMBL" id="AAEW02000045">
    <property type="protein sequence ID" value="EAT14185.1"/>
    <property type="molecule type" value="Genomic_DNA"/>
</dbReference>
<dbReference type="Proteomes" id="UP000005695">
    <property type="component" value="Unassembled WGS sequence"/>
</dbReference>
<sequence length="91" mass="10171">MSSDMYPTRSGDTLNKMALYEICRDSRSITIQVRFCLIGEKPGTYSAIPLIKDDYANSEFWGAGDTEQAALRDCLAKIQHLSVQQLNALHS</sequence>
<keyword evidence="2" id="KW-1185">Reference proteome</keyword>
<comment type="caution">
    <text evidence="1">The sequence shown here is derived from an EMBL/GenBank/DDBJ whole genome shotgun (WGS) entry which is preliminary data.</text>
</comment>
<evidence type="ECO:0000313" key="1">
    <source>
        <dbReference type="EMBL" id="EAT14185.1"/>
    </source>
</evidence>
<protein>
    <submittedName>
        <fullName evidence="1">Uncharacterized protein</fullName>
    </submittedName>
</protein>
<proteinExistence type="predicted"/>
<evidence type="ECO:0000313" key="2">
    <source>
        <dbReference type="Proteomes" id="UP000005695"/>
    </source>
</evidence>
<accession>Q1JVB7</accession>
<dbReference type="OrthoDB" id="5421524at2"/>
<dbReference type="RefSeq" id="WP_006003344.1">
    <property type="nucleotide sequence ID" value="NZ_AAEW02000045.1"/>
</dbReference>
<dbReference type="AlphaFoldDB" id="Q1JVB7"/>
<name>Q1JVB7_DESA6</name>